<evidence type="ECO:0000313" key="3">
    <source>
        <dbReference type="Proteomes" id="UP000470082"/>
    </source>
</evidence>
<comment type="similarity">
    <text evidence="1">Belongs to the WXG100 family.</text>
</comment>
<proteinExistence type="inferred from homology"/>
<dbReference type="AlphaFoldDB" id="A0A7X2N446"/>
<evidence type="ECO:0000256" key="1">
    <source>
        <dbReference type="RuleBase" id="RU362001"/>
    </source>
</evidence>
<reference evidence="2 3" key="1">
    <citation type="submission" date="2019-08" db="EMBL/GenBank/DDBJ databases">
        <title>In-depth cultivation of the pig gut microbiome towards novel bacterial diversity and tailored functional studies.</title>
        <authorList>
            <person name="Wylensek D."/>
            <person name="Hitch T.C.A."/>
            <person name="Clavel T."/>
        </authorList>
    </citation>
    <scope>NUCLEOTIDE SEQUENCE [LARGE SCALE GENOMIC DNA]</scope>
    <source>
        <strain evidence="2 3">LKV-178-WT-2G</strain>
    </source>
</reference>
<dbReference type="EMBL" id="VUMM01000019">
    <property type="protein sequence ID" value="MSS02071.1"/>
    <property type="molecule type" value="Genomic_DNA"/>
</dbReference>
<sequence>MRISVNYEQLMQQSQCLYVKADEYHQIIESIQQRIHGMASIWQGEDHLMFVSKFDELYPKLNQMTQVLEEYASLLQKSASMYQQIQQDRIAQARMLG</sequence>
<dbReference type="InterPro" id="IPR010310">
    <property type="entry name" value="T7SS_ESAT-6-like"/>
</dbReference>
<comment type="caution">
    <text evidence="2">The sequence shown here is derived from an EMBL/GenBank/DDBJ whole genome shotgun (WGS) entry which is preliminary data.</text>
</comment>
<dbReference type="NCBIfam" id="TIGR03930">
    <property type="entry name" value="WXG100_ESAT6"/>
    <property type="match status" value="1"/>
</dbReference>
<dbReference type="SUPFAM" id="SSF140453">
    <property type="entry name" value="EsxAB dimer-like"/>
    <property type="match status" value="1"/>
</dbReference>
<evidence type="ECO:0000313" key="2">
    <source>
        <dbReference type="EMBL" id="MSS02071.1"/>
    </source>
</evidence>
<accession>A0A7X2N446</accession>
<dbReference type="Pfam" id="PF06013">
    <property type="entry name" value="WXG100"/>
    <property type="match status" value="1"/>
</dbReference>
<protein>
    <recommendedName>
        <fullName evidence="1">ESAT-6-like protein</fullName>
    </recommendedName>
</protein>
<dbReference type="RefSeq" id="WP_154460939.1">
    <property type="nucleotide sequence ID" value="NZ_JAQYTQ010000074.1"/>
</dbReference>
<gene>
    <name evidence="2" type="ORF">FYJ50_08215</name>
</gene>
<dbReference type="Proteomes" id="UP000470082">
    <property type="component" value="Unassembled WGS sequence"/>
</dbReference>
<name>A0A7X2N446_9FIRM</name>
<dbReference type="Gene3D" id="1.10.287.1060">
    <property type="entry name" value="ESAT-6-like"/>
    <property type="match status" value="1"/>
</dbReference>
<dbReference type="InterPro" id="IPR036689">
    <property type="entry name" value="ESAT-6-like_sf"/>
</dbReference>
<organism evidence="2 3">
    <name type="scientific">Floccifex porci</name>
    <dbReference type="NCBI Taxonomy" id="2606629"/>
    <lineage>
        <taxon>Bacteria</taxon>
        <taxon>Bacillati</taxon>
        <taxon>Bacillota</taxon>
        <taxon>Erysipelotrichia</taxon>
        <taxon>Erysipelotrichales</taxon>
        <taxon>Erysipelotrichaceae</taxon>
        <taxon>Floccifex</taxon>
    </lineage>
</organism>
<keyword evidence="3" id="KW-1185">Reference proteome</keyword>